<evidence type="ECO:0000256" key="9">
    <source>
        <dbReference type="HAMAP-Rule" id="MF_00969"/>
    </source>
</evidence>
<gene>
    <name evidence="9" type="primary">mfd</name>
    <name evidence="13" type="ORF">RPMA_26520</name>
</gene>
<keyword evidence="2 9" id="KW-0547">Nucleotide-binding</keyword>
<proteinExistence type="inferred from homology"/>
<accession>A0ABX8AEM5</accession>
<dbReference type="SUPFAM" id="SSF141259">
    <property type="entry name" value="CarD-like"/>
    <property type="match status" value="1"/>
</dbReference>
<keyword evidence="4 9" id="KW-0378">Hydrolase</keyword>
<dbReference type="InterPro" id="IPR004576">
    <property type="entry name" value="Mfd"/>
</dbReference>
<evidence type="ECO:0000256" key="3">
    <source>
        <dbReference type="ARBA" id="ARBA00022763"/>
    </source>
</evidence>
<feature type="compositionally biased region" description="Basic residues" evidence="10">
    <location>
        <begin position="1093"/>
        <end position="1104"/>
    </location>
</feature>
<evidence type="ECO:0000256" key="2">
    <source>
        <dbReference type="ARBA" id="ARBA00022741"/>
    </source>
</evidence>
<dbReference type="SMART" id="SM00487">
    <property type="entry name" value="DEXDc"/>
    <property type="match status" value="1"/>
</dbReference>
<keyword evidence="1 9" id="KW-0963">Cytoplasm</keyword>
<dbReference type="PROSITE" id="PS51194">
    <property type="entry name" value="HELICASE_CTER"/>
    <property type="match status" value="1"/>
</dbReference>
<evidence type="ECO:0000259" key="12">
    <source>
        <dbReference type="PROSITE" id="PS51194"/>
    </source>
</evidence>
<dbReference type="Pfam" id="PF17757">
    <property type="entry name" value="UvrB_inter"/>
    <property type="match status" value="1"/>
</dbReference>
<keyword evidence="3 9" id="KW-0227">DNA damage</keyword>
<dbReference type="Pfam" id="PF00271">
    <property type="entry name" value="Helicase_C"/>
    <property type="match status" value="1"/>
</dbReference>
<dbReference type="InterPro" id="IPR011545">
    <property type="entry name" value="DEAD/DEAH_box_helicase_dom"/>
</dbReference>
<dbReference type="InterPro" id="IPR041471">
    <property type="entry name" value="UvrB_inter"/>
</dbReference>
<evidence type="ECO:0000256" key="10">
    <source>
        <dbReference type="SAM" id="MobiDB-lite"/>
    </source>
</evidence>
<feature type="region of interest" description="Disordered" evidence="10">
    <location>
        <begin position="1"/>
        <end position="29"/>
    </location>
</feature>
<dbReference type="Proteomes" id="UP000682843">
    <property type="component" value="Chromosome"/>
</dbReference>
<dbReference type="PANTHER" id="PTHR47964:SF1">
    <property type="entry name" value="ATP-DEPENDENT DNA HELICASE HOMOLOG RECG, CHLOROPLASTIC"/>
    <property type="match status" value="1"/>
</dbReference>
<evidence type="ECO:0000256" key="8">
    <source>
        <dbReference type="ARBA" id="ARBA00023204"/>
    </source>
</evidence>
<dbReference type="InterPro" id="IPR037235">
    <property type="entry name" value="TRCF-like_C_D7"/>
</dbReference>
<evidence type="ECO:0000256" key="1">
    <source>
        <dbReference type="ARBA" id="ARBA00022490"/>
    </source>
</evidence>
<keyword evidence="8 9" id="KW-0234">DNA repair</keyword>
<protein>
    <recommendedName>
        <fullName evidence="9">Transcription-repair-coupling factor</fullName>
        <shortName evidence="9">TRCF</shortName>
        <ecNumber evidence="9">3.6.4.-</ecNumber>
    </recommendedName>
</protein>
<dbReference type="Gene3D" id="3.40.50.11180">
    <property type="match status" value="1"/>
</dbReference>
<dbReference type="SUPFAM" id="SSF52540">
    <property type="entry name" value="P-loop containing nucleoside triphosphate hydrolases"/>
    <property type="match status" value="3"/>
</dbReference>
<dbReference type="InterPro" id="IPR047112">
    <property type="entry name" value="RecG/Mfd"/>
</dbReference>
<organism evidence="13 14">
    <name type="scientific">Tardiphaga alba</name>
    <dbReference type="NCBI Taxonomy" id="340268"/>
    <lineage>
        <taxon>Bacteria</taxon>
        <taxon>Pseudomonadati</taxon>
        <taxon>Pseudomonadota</taxon>
        <taxon>Alphaproteobacteria</taxon>
        <taxon>Hyphomicrobiales</taxon>
        <taxon>Nitrobacteraceae</taxon>
        <taxon>Tardiphaga</taxon>
    </lineage>
</organism>
<feature type="domain" description="Helicase ATP-binding" evidence="11">
    <location>
        <begin position="563"/>
        <end position="724"/>
    </location>
</feature>
<dbReference type="SMART" id="SM01058">
    <property type="entry name" value="CarD_TRCF"/>
    <property type="match status" value="1"/>
</dbReference>
<comment type="subcellular location">
    <subcellularLocation>
        <location evidence="9">Cytoplasm</location>
    </subcellularLocation>
</comment>
<evidence type="ECO:0000313" key="13">
    <source>
        <dbReference type="EMBL" id="QUS41987.1"/>
    </source>
</evidence>
<dbReference type="HAMAP" id="MF_00969">
    <property type="entry name" value="TRCF"/>
    <property type="match status" value="1"/>
</dbReference>
<dbReference type="Gene3D" id="3.40.50.300">
    <property type="entry name" value="P-loop containing nucleotide triphosphate hydrolases"/>
    <property type="match status" value="2"/>
</dbReference>
<dbReference type="EC" id="3.6.4.-" evidence="9"/>
<dbReference type="Gene3D" id="3.30.2060.10">
    <property type="entry name" value="Penicillin-binding protein 1b domain"/>
    <property type="match status" value="1"/>
</dbReference>
<dbReference type="Gene3D" id="3.90.1150.50">
    <property type="entry name" value="Transcription-repair-coupling factor, D7 domain"/>
    <property type="match status" value="1"/>
</dbReference>
<evidence type="ECO:0000313" key="14">
    <source>
        <dbReference type="Proteomes" id="UP000682843"/>
    </source>
</evidence>
<evidence type="ECO:0000256" key="7">
    <source>
        <dbReference type="ARBA" id="ARBA00023125"/>
    </source>
</evidence>
<dbReference type="InterPro" id="IPR014001">
    <property type="entry name" value="Helicase_ATP-bd"/>
</dbReference>
<keyword evidence="14" id="KW-1185">Reference proteome</keyword>
<dbReference type="InterPro" id="IPR001650">
    <property type="entry name" value="Helicase_C-like"/>
</dbReference>
<keyword evidence="5 13" id="KW-0347">Helicase</keyword>
<evidence type="ECO:0000256" key="5">
    <source>
        <dbReference type="ARBA" id="ARBA00022806"/>
    </source>
</evidence>
<dbReference type="Pfam" id="PF00270">
    <property type="entry name" value="DEAD"/>
    <property type="match status" value="1"/>
</dbReference>
<keyword evidence="6 9" id="KW-0067">ATP-binding</keyword>
<evidence type="ECO:0000259" key="11">
    <source>
        <dbReference type="PROSITE" id="PS51192"/>
    </source>
</evidence>
<dbReference type="EMBL" id="CP036498">
    <property type="protein sequence ID" value="QUS41987.1"/>
    <property type="molecule type" value="Genomic_DNA"/>
</dbReference>
<dbReference type="Pfam" id="PF03461">
    <property type="entry name" value="TRCF"/>
    <property type="match status" value="1"/>
</dbReference>
<dbReference type="InterPro" id="IPR005118">
    <property type="entry name" value="TRCF_C"/>
</dbReference>
<dbReference type="InterPro" id="IPR036101">
    <property type="entry name" value="CarD-like/TRCF_RID_sf"/>
</dbReference>
<keyword evidence="7 9" id="KW-0238">DNA-binding</keyword>
<feature type="region of interest" description="Disordered" evidence="10">
    <location>
        <begin position="1085"/>
        <end position="1104"/>
    </location>
</feature>
<dbReference type="InterPro" id="IPR027417">
    <property type="entry name" value="P-loop_NTPase"/>
</dbReference>
<dbReference type="InterPro" id="IPR003711">
    <property type="entry name" value="CarD-like/TRCF_RID"/>
</dbReference>
<comment type="similarity">
    <text evidence="9">In the C-terminal section; belongs to the helicase family. RecG subfamily.</text>
</comment>
<comment type="similarity">
    <text evidence="9">In the N-terminal section; belongs to the UvrB family.</text>
</comment>
<dbReference type="PANTHER" id="PTHR47964">
    <property type="entry name" value="ATP-DEPENDENT DNA HELICASE HOMOLOG RECG, CHLOROPLASTIC"/>
    <property type="match status" value="1"/>
</dbReference>
<dbReference type="SMART" id="SM00982">
    <property type="entry name" value="TRCF"/>
    <property type="match status" value="1"/>
</dbReference>
<dbReference type="Pfam" id="PF02559">
    <property type="entry name" value="CarD_TRCF_RID"/>
    <property type="match status" value="1"/>
</dbReference>
<dbReference type="GO" id="GO:0004386">
    <property type="term" value="F:helicase activity"/>
    <property type="evidence" value="ECO:0007669"/>
    <property type="project" value="UniProtKB-KW"/>
</dbReference>
<name>A0ABX8AEM5_9BRAD</name>
<dbReference type="SUPFAM" id="SSF143517">
    <property type="entry name" value="TRCF domain-like"/>
    <property type="match status" value="1"/>
</dbReference>
<reference evidence="13 14" key="1">
    <citation type="submission" date="2019-02" db="EMBL/GenBank/DDBJ databases">
        <title>Emended description of the genus Rhodopseudomonas and description of Rhodopseudomonas albus sp. nov., a non-phototrophic, heavy-metal-tolerant bacterium isolated from garden soil.</title>
        <authorList>
            <person name="Bao Z."/>
            <person name="Cao W.W."/>
            <person name="Sato Y."/>
            <person name="Nishizawa T."/>
            <person name="Zhao J."/>
            <person name="Guo Y."/>
            <person name="Ohta H."/>
        </authorList>
    </citation>
    <scope>NUCLEOTIDE SEQUENCE [LARGE SCALE GENOMIC DNA]</scope>
    <source>
        <strain evidence="13 14">SK50-23</strain>
    </source>
</reference>
<dbReference type="PROSITE" id="PS51192">
    <property type="entry name" value="HELICASE_ATP_BIND_1"/>
    <property type="match status" value="1"/>
</dbReference>
<dbReference type="SMART" id="SM00490">
    <property type="entry name" value="HELICc"/>
    <property type="match status" value="1"/>
</dbReference>
<sequence length="1104" mass="119917">MSGMQSKPPKSSTAKTRSRSFSPSPPPISSDAPLGQAALYLLEVWRSACRAGLIFICDDERRAEQLGAAVHAFEPSSRVMVLPSLGPTAMDDIEPSPEIAGRRSSVLRRLAEAEGALVITTVHALARRVPAPETMLTSALHLSNGGPFAEDKVRSFLTSSGYLLDDRIEAPGTAIFLGNALEIFPAGALGPVRIGYEADRVTDIHLYDLMDQRDLEAINAVVIDVVDETSPCGAEKSGGLGKSRIATTFFDYCPSSIVVVDHGVESLAKRWLGSVDAEKASTVMSFNEWKQSLSRRNAVVLPETSSGSEPRTFFKEAAPTRAFRLFLQQQQDSGRLVIFTAVSKRDLRSMERRAGLASTLCPDWKQATAQAKPNRPAAMFADLDCGFAWTDGVVVVAAADLLGSRATHQDIMTVGLRRSICDQSLSPGDVVIHMDRGMAILRDLVPLSAAGVPDAEMIRLQFADDDHVLLPLSDLRLIWRYSSDSDGVSLDKADGSSWLERRSRAEDDIAATAEHIADRVSERQQRRVDPIVPEVADYETFAAAFDYIPTADQAVAITDVLTDLASDSPMDRLVCGDVGYGKTEVALRAAAAAVFAGKQVAVAVPTTVLARQHFETFRRRFAPFGIEVGLLSRFTTAAEARAIKATLADGSLSVVIGTHALAAKGVEFKDLGVLVIDEEQHFGKVQKSKLEALAEGLNVLTMTATPIPRTLSEVRAGLRALSMIATAPVRRVPVMTAVEPFHEATVAAALRREHRRRGQSFVVCPRIEDISPMARRLKDAAPELKTIAVHGKMPAADIDAAMMSFAAGEADILLATNIIESGLDLPRANTIIVWRPDRFGLAQLHQLRGRVGRRSTRSFALFLTDAENAVSGAAAKRLDTLKNLRDQGAGFLVSAGDMDMRGGGDLLSDKQSGHIQLLGTELSGHLLDRAMSQADLPPVFDRRPEVNLDIPALLPIPYVKDAGIRLELYARIFRAERDSQLEELEDEIDERFGQLPTEARNLMGLARFELGCMRLGIASVDAGPKSLAATFDQQRCADLPKAFDPKTMLEWKDDRLTYRRSAPPSQRLAVLEAFIATIGRVIATDDDSTQSSRPRKARNPRADA</sequence>
<feature type="domain" description="Helicase C-terminal" evidence="12">
    <location>
        <begin position="745"/>
        <end position="899"/>
    </location>
</feature>
<evidence type="ECO:0000256" key="6">
    <source>
        <dbReference type="ARBA" id="ARBA00022840"/>
    </source>
</evidence>
<dbReference type="Gene3D" id="2.40.10.170">
    <property type="match status" value="1"/>
</dbReference>
<feature type="compositionally biased region" description="Polar residues" evidence="10">
    <location>
        <begin position="1"/>
        <end position="15"/>
    </location>
</feature>
<evidence type="ECO:0000256" key="4">
    <source>
        <dbReference type="ARBA" id="ARBA00022801"/>
    </source>
</evidence>
<comment type="function">
    <text evidence="9">Couples transcription and DNA repair by recognizing RNA polymerase (RNAP) stalled at DNA lesions. Mediates ATP-dependent release of RNAP and its truncated transcript from the DNA, and recruitment of nucleotide excision repair machinery to the damaged site.</text>
</comment>